<proteinExistence type="predicted"/>
<protein>
    <submittedName>
        <fullName evidence="1">Uncharacterized protein</fullName>
    </submittedName>
</protein>
<dbReference type="Proteomes" id="UP000307507">
    <property type="component" value="Unassembled WGS sequence"/>
</dbReference>
<evidence type="ECO:0000313" key="1">
    <source>
        <dbReference type="EMBL" id="THF52940.1"/>
    </source>
</evidence>
<name>A0A4S4A3E1_9FLAO</name>
<sequence length="320" mass="37773">MKKLILLLIVTVTLIRCTSKTTENNDTAVTDITTEAELKAIEQSGRSFYDWYFKNDFPNCEIVKGKNGYCVMDTISYFKTLRNLGTISEQFIRSERDRLQNCAEFIENFEYEEYQNVQVYDPGHYCSYLYTMNWLGSEDPAAKFWTQNVTKINDTTASVAIYIAYDISGNDKQLLSTVFLKKEKNKWMMTEIRLATKDTKEKEPEDFRGSWAGGIVNLYIGSTSMRIVYHEQCRYNYPIKKISDTEFIMIWSDDMDCNFNNRTSETFGLKKVPQIGKPFAKYKIKNNILYAEYYYPEWVNSYTNNVEYVFSEKYFRMERE</sequence>
<gene>
    <name evidence="1" type="ORF">E6C50_01665</name>
</gene>
<dbReference type="RefSeq" id="WP_136401465.1">
    <property type="nucleotide sequence ID" value="NZ_SSNZ01000001.1"/>
</dbReference>
<keyword evidence="2" id="KW-1185">Reference proteome</keyword>
<comment type="caution">
    <text evidence="1">The sequence shown here is derived from an EMBL/GenBank/DDBJ whole genome shotgun (WGS) entry which is preliminary data.</text>
</comment>
<dbReference type="AlphaFoldDB" id="A0A4S4A3E1"/>
<organism evidence="1 2">
    <name type="scientific">Flavobacterium supellecticarium</name>
    <dbReference type="NCBI Taxonomy" id="2565924"/>
    <lineage>
        <taxon>Bacteria</taxon>
        <taxon>Pseudomonadati</taxon>
        <taxon>Bacteroidota</taxon>
        <taxon>Flavobacteriia</taxon>
        <taxon>Flavobacteriales</taxon>
        <taxon>Flavobacteriaceae</taxon>
        <taxon>Flavobacterium</taxon>
    </lineage>
</organism>
<dbReference type="EMBL" id="SSNZ01000001">
    <property type="protein sequence ID" value="THF52940.1"/>
    <property type="molecule type" value="Genomic_DNA"/>
</dbReference>
<reference evidence="1 2" key="1">
    <citation type="submission" date="2019-04" db="EMBL/GenBank/DDBJ databases">
        <title>Flavobacterium sp. nov. isolated from construction timber.</title>
        <authorList>
            <person name="Lin S.-Y."/>
            <person name="Chang C.-T."/>
            <person name="Young C.-C."/>
        </authorList>
    </citation>
    <scope>NUCLEOTIDE SEQUENCE [LARGE SCALE GENOMIC DNA]</scope>
    <source>
        <strain evidence="1 2">CC-CTC003</strain>
    </source>
</reference>
<accession>A0A4S4A3E1</accession>
<dbReference type="OrthoDB" id="788866at2"/>
<evidence type="ECO:0000313" key="2">
    <source>
        <dbReference type="Proteomes" id="UP000307507"/>
    </source>
</evidence>